<comment type="caution">
    <text evidence="1">The sequence shown here is derived from an EMBL/GenBank/DDBJ whole genome shotgun (WGS) entry which is preliminary data.</text>
</comment>
<organism evidence="1 2">
    <name type="scientific">Prorocentrum cordatum</name>
    <dbReference type="NCBI Taxonomy" id="2364126"/>
    <lineage>
        <taxon>Eukaryota</taxon>
        <taxon>Sar</taxon>
        <taxon>Alveolata</taxon>
        <taxon>Dinophyceae</taxon>
        <taxon>Prorocentrales</taxon>
        <taxon>Prorocentraceae</taxon>
        <taxon>Prorocentrum</taxon>
    </lineage>
</organism>
<evidence type="ECO:0000313" key="1">
    <source>
        <dbReference type="EMBL" id="CAK0862485.1"/>
    </source>
</evidence>
<dbReference type="EMBL" id="CAUYUJ010016167">
    <property type="protein sequence ID" value="CAK0862485.1"/>
    <property type="molecule type" value="Genomic_DNA"/>
</dbReference>
<name>A0ABN9USR2_9DINO</name>
<gene>
    <name evidence="1" type="ORF">PCOR1329_LOCUS50893</name>
</gene>
<protein>
    <recommendedName>
        <fullName evidence="3">Mei2-like C-terminal RNA recognition motif domain-containing protein</fullName>
    </recommendedName>
</protein>
<keyword evidence="2" id="KW-1185">Reference proteome</keyword>
<sequence>MGYSKQFDFVYVPVKFTTMIGLGYAFVNWTTHENAKYFRLTFGGFEGWLPPTSRGGCCKVSWSRCQGFCTNIARYQNSAVMSSSVPASCKPVLLKEGVQISFPEPTRQLRKLRYRRLTGEAARASSSYEA</sequence>
<proteinExistence type="predicted"/>
<evidence type="ECO:0000313" key="2">
    <source>
        <dbReference type="Proteomes" id="UP001189429"/>
    </source>
</evidence>
<evidence type="ECO:0008006" key="3">
    <source>
        <dbReference type="Google" id="ProtNLM"/>
    </source>
</evidence>
<accession>A0ABN9USR2</accession>
<dbReference type="Proteomes" id="UP001189429">
    <property type="component" value="Unassembled WGS sequence"/>
</dbReference>
<reference evidence="1" key="1">
    <citation type="submission" date="2023-10" db="EMBL/GenBank/DDBJ databases">
        <authorList>
            <person name="Chen Y."/>
            <person name="Shah S."/>
            <person name="Dougan E. K."/>
            <person name="Thang M."/>
            <person name="Chan C."/>
        </authorList>
    </citation>
    <scope>NUCLEOTIDE SEQUENCE [LARGE SCALE GENOMIC DNA]</scope>
</reference>